<feature type="compositionally biased region" description="Acidic residues" evidence="2">
    <location>
        <begin position="563"/>
        <end position="573"/>
    </location>
</feature>
<proteinExistence type="predicted"/>
<dbReference type="Proteomes" id="UP001583177">
    <property type="component" value="Unassembled WGS sequence"/>
</dbReference>
<evidence type="ECO:0000256" key="2">
    <source>
        <dbReference type="SAM" id="MobiDB-lite"/>
    </source>
</evidence>
<keyword evidence="3" id="KW-0812">Transmembrane</keyword>
<comment type="caution">
    <text evidence="4">The sequence shown here is derived from an EMBL/GenBank/DDBJ whole genome shotgun (WGS) entry which is preliminary data.</text>
</comment>
<feature type="transmembrane region" description="Helical" evidence="3">
    <location>
        <begin position="193"/>
        <end position="219"/>
    </location>
</feature>
<evidence type="ECO:0000313" key="5">
    <source>
        <dbReference type="Proteomes" id="UP001583177"/>
    </source>
</evidence>
<feature type="transmembrane region" description="Helical" evidence="3">
    <location>
        <begin position="140"/>
        <end position="163"/>
    </location>
</feature>
<keyword evidence="3" id="KW-0472">Membrane</keyword>
<name>A0ABR3X7M5_9PEZI</name>
<reference evidence="4 5" key="1">
    <citation type="journal article" date="2024" name="IMA Fungus">
        <title>IMA Genome - F19 : A genome assembly and annotation guide to empower mycologists, including annotated draft genome sequences of Ceratocystis pirilliformis, Diaporthe australafricana, Fusarium ophioides, Paecilomyces lecythidis, and Sporothrix stenoceras.</title>
        <authorList>
            <person name="Aylward J."/>
            <person name="Wilson A.M."/>
            <person name="Visagie C.M."/>
            <person name="Spraker J."/>
            <person name="Barnes I."/>
            <person name="Buitendag C."/>
            <person name="Ceriani C."/>
            <person name="Del Mar Angel L."/>
            <person name="du Plessis D."/>
            <person name="Fuchs T."/>
            <person name="Gasser K."/>
            <person name="Kramer D."/>
            <person name="Li W."/>
            <person name="Munsamy K."/>
            <person name="Piso A."/>
            <person name="Price J.L."/>
            <person name="Sonnekus B."/>
            <person name="Thomas C."/>
            <person name="van der Nest A."/>
            <person name="van Dijk A."/>
            <person name="van Heerden A."/>
            <person name="van Vuuren N."/>
            <person name="Yilmaz N."/>
            <person name="Duong T.A."/>
            <person name="van der Merwe N.A."/>
            <person name="Wingfield M.J."/>
            <person name="Wingfield B.D."/>
        </authorList>
    </citation>
    <scope>NUCLEOTIDE SEQUENCE [LARGE SCALE GENOMIC DNA]</scope>
    <source>
        <strain evidence="4 5">CMW 18300</strain>
    </source>
</reference>
<evidence type="ECO:0000256" key="3">
    <source>
        <dbReference type="SAM" id="Phobius"/>
    </source>
</evidence>
<gene>
    <name evidence="4" type="ORF">Daus18300_004648</name>
</gene>
<keyword evidence="3" id="KW-1133">Transmembrane helix</keyword>
<accession>A0ABR3X7M5</accession>
<feature type="region of interest" description="Disordered" evidence="2">
    <location>
        <begin position="556"/>
        <end position="575"/>
    </location>
</feature>
<sequence>MSRAVRLATVAMLLCAMVVPFLPLLNDVAYFDSAITLARELCRRIKFDQSTILRASTFATEQLKTFHHAAEPLITPYISVCRRIVTETIAQSSILRSVDRYMLPQPSYENLTFHAEHGACVWTVSSTGLPVDFSLHVGTVFLLLATNACSILFSIFIISAIFVPMRIAWQTIKAVASSVAEPKATCGSILEKLVPALLGIAEVLVTIIAFCVTVLVFAVSNIAMFAASSFNVGFEVAKPAPRVPGVKLAPCVSKKFPDLLIAELRDQKRRLEVQLKEKNDLLHQVGMDYARERGDLLDQNEILESANKRQKDALREMRKQHWAIDLTRSVSEQVNDLLQKIKDLQGNLERTVEKRDKREKDLFQQIADRDEIIRSQNLSLKVLRKERDELVKSNDALKAELEKREKLVRSQEKSLNSLQLQINERDEVFKKQLKELEQREEFFRSLKEAMGILQAHIKEQEDLFRSQKRSLEASFKSKVAFLKRHFARGRKQLLAACTANFEARKAAEEESELLKMQLAAISSRRCRQRRPRRCKCKDDFIFHDLADQLSGWSLRGDKKDQVEEAEPEEEFDPLDPLGLYKWKRDRIERGIDPPPKASPPSTGEPDHEGGRHILPLPRSKVDKAAEPSTGPEPVDRSTFKFDPTSFGNFDLPTPVGQCSCSCNSFASTAWSAAGWLFLEPYSGVFLHH</sequence>
<feature type="coiled-coil region" evidence="1">
    <location>
        <begin position="261"/>
        <end position="421"/>
    </location>
</feature>
<feature type="region of interest" description="Disordered" evidence="2">
    <location>
        <begin position="588"/>
        <end position="638"/>
    </location>
</feature>
<keyword evidence="5" id="KW-1185">Reference proteome</keyword>
<dbReference type="EMBL" id="JAWRVE010000032">
    <property type="protein sequence ID" value="KAL1871648.1"/>
    <property type="molecule type" value="Genomic_DNA"/>
</dbReference>
<evidence type="ECO:0008006" key="6">
    <source>
        <dbReference type="Google" id="ProtNLM"/>
    </source>
</evidence>
<organism evidence="4 5">
    <name type="scientific">Diaporthe australafricana</name>
    <dbReference type="NCBI Taxonomy" id="127596"/>
    <lineage>
        <taxon>Eukaryota</taxon>
        <taxon>Fungi</taxon>
        <taxon>Dikarya</taxon>
        <taxon>Ascomycota</taxon>
        <taxon>Pezizomycotina</taxon>
        <taxon>Sordariomycetes</taxon>
        <taxon>Sordariomycetidae</taxon>
        <taxon>Diaporthales</taxon>
        <taxon>Diaporthaceae</taxon>
        <taxon>Diaporthe</taxon>
    </lineage>
</organism>
<keyword evidence="1" id="KW-0175">Coiled coil</keyword>
<evidence type="ECO:0000256" key="1">
    <source>
        <dbReference type="SAM" id="Coils"/>
    </source>
</evidence>
<evidence type="ECO:0000313" key="4">
    <source>
        <dbReference type="EMBL" id="KAL1871648.1"/>
    </source>
</evidence>
<feature type="transmembrane region" description="Helical" evidence="3">
    <location>
        <begin position="7"/>
        <end position="25"/>
    </location>
</feature>
<protein>
    <recommendedName>
        <fullName evidence="6">Integral membrane protein</fullName>
    </recommendedName>
</protein>